<reference evidence="2" key="1">
    <citation type="journal article" date="2021" name="Front. Microbiol.">
        <title>Comprehensive Comparative Genomics and Phenotyping of Methylobacterium Species.</title>
        <authorList>
            <person name="Alessa O."/>
            <person name="Ogura Y."/>
            <person name="Fujitani Y."/>
            <person name="Takami H."/>
            <person name="Hayashi T."/>
            <person name="Sahin N."/>
            <person name="Tani A."/>
        </authorList>
    </citation>
    <scope>NUCLEOTIDE SEQUENCE</scope>
    <source>
        <strain evidence="2">DSM 14458</strain>
    </source>
</reference>
<sequence length="104" mass="11520">MTQHHAARVGFEAAGTVGAGLALGHLAIQDGMREVRRIQREEKHSVVALANRLEEARASEAAAHRRARTAEAELAFARDEIRELQVLLAQQVRLVQEFREICGV</sequence>
<keyword evidence="1" id="KW-0175">Coiled coil</keyword>
<comment type="caution">
    <text evidence="2">The sequence shown here is derived from an EMBL/GenBank/DDBJ whole genome shotgun (WGS) entry which is preliminary data.</text>
</comment>
<feature type="coiled-coil region" evidence="1">
    <location>
        <begin position="53"/>
        <end position="87"/>
    </location>
</feature>
<keyword evidence="3" id="KW-1185">Reference proteome</keyword>
<name>A0ABQ4URL1_9HYPH</name>
<dbReference type="EMBL" id="BPRE01000004">
    <property type="protein sequence ID" value="GJE74956.1"/>
    <property type="molecule type" value="Genomic_DNA"/>
</dbReference>
<gene>
    <name evidence="2" type="ORF">BGCPKDLD_1530</name>
</gene>
<evidence type="ECO:0000313" key="3">
    <source>
        <dbReference type="Proteomes" id="UP001055093"/>
    </source>
</evidence>
<organism evidence="2 3">
    <name type="scientific">Methylorubrum suomiense</name>
    <dbReference type="NCBI Taxonomy" id="144191"/>
    <lineage>
        <taxon>Bacteria</taxon>
        <taxon>Pseudomonadati</taxon>
        <taxon>Pseudomonadota</taxon>
        <taxon>Alphaproteobacteria</taxon>
        <taxon>Hyphomicrobiales</taxon>
        <taxon>Methylobacteriaceae</taxon>
        <taxon>Methylorubrum</taxon>
    </lineage>
</organism>
<evidence type="ECO:0000256" key="1">
    <source>
        <dbReference type="SAM" id="Coils"/>
    </source>
</evidence>
<evidence type="ECO:0000313" key="2">
    <source>
        <dbReference type="EMBL" id="GJE74956.1"/>
    </source>
</evidence>
<dbReference type="Proteomes" id="UP001055093">
    <property type="component" value="Unassembled WGS sequence"/>
</dbReference>
<dbReference type="RefSeq" id="WP_238307844.1">
    <property type="nucleotide sequence ID" value="NZ_BPRE01000004.1"/>
</dbReference>
<protein>
    <submittedName>
        <fullName evidence="2">Uncharacterized protein</fullName>
    </submittedName>
</protein>
<proteinExistence type="predicted"/>
<reference evidence="2" key="2">
    <citation type="submission" date="2021-08" db="EMBL/GenBank/DDBJ databases">
        <authorList>
            <person name="Tani A."/>
            <person name="Ola A."/>
            <person name="Ogura Y."/>
            <person name="Katsura K."/>
            <person name="Hayashi T."/>
        </authorList>
    </citation>
    <scope>NUCLEOTIDE SEQUENCE</scope>
    <source>
        <strain evidence="2">DSM 14458</strain>
    </source>
</reference>
<accession>A0ABQ4URL1</accession>